<accession>A0A1M5X6P5</accession>
<comment type="cofactor">
    <cofactor evidence="1">
        <name>FMN</name>
        <dbReference type="ChEBI" id="CHEBI:58210"/>
    </cofactor>
</comment>
<keyword evidence="5" id="KW-0560">Oxidoreductase</keyword>
<name>A0A1M5X6P5_9FIRM</name>
<keyword evidence="8" id="KW-1185">Reference proteome</keyword>
<evidence type="ECO:0000256" key="5">
    <source>
        <dbReference type="ARBA" id="ARBA00023002"/>
    </source>
</evidence>
<evidence type="ECO:0000256" key="2">
    <source>
        <dbReference type="ARBA" id="ARBA00007118"/>
    </source>
</evidence>
<organism evidence="7 8">
    <name type="scientific">Sporanaerobacter acetigenes DSM 13106</name>
    <dbReference type="NCBI Taxonomy" id="1123281"/>
    <lineage>
        <taxon>Bacteria</taxon>
        <taxon>Bacillati</taxon>
        <taxon>Bacillota</taxon>
        <taxon>Tissierellia</taxon>
        <taxon>Tissierellales</taxon>
        <taxon>Sporanaerobacteraceae</taxon>
        <taxon>Sporanaerobacter</taxon>
    </lineage>
</organism>
<sequence>MLMSSFLKNRKSIRDFKEKDADKKVLEELMDYGKKLESAIGKNSFKFILFEDGKLVHKALSGKGGYAGVMIKSPHYIVLELLDESEDCIINASYAMENLITKASELNLGSCWISVVDVEEDMKKALFELKNGKVDYILAIGYPVAKNPFVQEGESCRLAVEEIVYKDEIGNKIDMDELENRGLSDLFYYIRFAPSSYNNQPWRFILKDDRVVLTLMCNDNKYNLVDAGIIMYYFENMAKSIGVNGSWKLLHDEDCEVDKVLYKFIGEFYI</sequence>
<dbReference type="CDD" id="cd02062">
    <property type="entry name" value="Nitro_FMN_reductase"/>
    <property type="match status" value="1"/>
</dbReference>
<dbReference type="PANTHER" id="PTHR43673">
    <property type="entry name" value="NAD(P)H NITROREDUCTASE YDGI-RELATED"/>
    <property type="match status" value="1"/>
</dbReference>
<dbReference type="OrthoDB" id="9814075at2"/>
<proteinExistence type="inferred from homology"/>
<evidence type="ECO:0000313" key="7">
    <source>
        <dbReference type="EMBL" id="SHH95248.1"/>
    </source>
</evidence>
<dbReference type="InterPro" id="IPR029478">
    <property type="entry name" value="TM1586_NiRdase"/>
</dbReference>
<dbReference type="STRING" id="1123281.SAMN02745180_01511"/>
<keyword evidence="4" id="KW-0288">FMN</keyword>
<dbReference type="InterPro" id="IPR000415">
    <property type="entry name" value="Nitroreductase-like"/>
</dbReference>
<dbReference type="GO" id="GO:0016491">
    <property type="term" value="F:oxidoreductase activity"/>
    <property type="evidence" value="ECO:0007669"/>
    <property type="project" value="UniProtKB-KW"/>
</dbReference>
<evidence type="ECO:0000256" key="4">
    <source>
        <dbReference type="ARBA" id="ARBA00022643"/>
    </source>
</evidence>
<evidence type="ECO:0000256" key="3">
    <source>
        <dbReference type="ARBA" id="ARBA00022630"/>
    </source>
</evidence>
<keyword evidence="3" id="KW-0285">Flavoprotein</keyword>
<evidence type="ECO:0000259" key="6">
    <source>
        <dbReference type="Pfam" id="PF14512"/>
    </source>
</evidence>
<feature type="domain" description="Putative nitroreductase TM1586" evidence="6">
    <location>
        <begin position="7"/>
        <end position="238"/>
    </location>
</feature>
<dbReference type="AlphaFoldDB" id="A0A1M5X6P5"/>
<dbReference type="SUPFAM" id="SSF55469">
    <property type="entry name" value="FMN-dependent nitroreductase-like"/>
    <property type="match status" value="2"/>
</dbReference>
<dbReference type="RefSeq" id="WP_072744181.1">
    <property type="nucleotide sequence ID" value="NZ_FQXR01000006.1"/>
</dbReference>
<dbReference type="Proteomes" id="UP000184389">
    <property type="component" value="Unassembled WGS sequence"/>
</dbReference>
<evidence type="ECO:0000256" key="1">
    <source>
        <dbReference type="ARBA" id="ARBA00001917"/>
    </source>
</evidence>
<protein>
    <submittedName>
        <fullName evidence="7">Nitroreductase</fullName>
    </submittedName>
</protein>
<gene>
    <name evidence="7" type="ORF">SAMN02745180_01511</name>
</gene>
<dbReference type="Pfam" id="PF14512">
    <property type="entry name" value="TM1586_NiRdase"/>
    <property type="match status" value="1"/>
</dbReference>
<dbReference type="Gene3D" id="3.40.109.30">
    <property type="entry name" value="putative nitroreductase (tm1586), domain 2"/>
    <property type="match status" value="1"/>
</dbReference>
<dbReference type="Gene3D" id="3.40.109.10">
    <property type="entry name" value="NADH Oxidase"/>
    <property type="match status" value="1"/>
</dbReference>
<comment type="similarity">
    <text evidence="2">Belongs to the nitroreductase family.</text>
</comment>
<reference evidence="7 8" key="1">
    <citation type="submission" date="2016-11" db="EMBL/GenBank/DDBJ databases">
        <authorList>
            <person name="Jaros S."/>
            <person name="Januszkiewicz K."/>
            <person name="Wedrychowicz H."/>
        </authorList>
    </citation>
    <scope>NUCLEOTIDE SEQUENCE [LARGE SCALE GENOMIC DNA]</scope>
    <source>
        <strain evidence="7 8">DSM 13106</strain>
    </source>
</reference>
<dbReference type="EMBL" id="FQXR01000006">
    <property type="protein sequence ID" value="SHH95248.1"/>
    <property type="molecule type" value="Genomic_DNA"/>
</dbReference>
<evidence type="ECO:0000313" key="8">
    <source>
        <dbReference type="Proteomes" id="UP000184389"/>
    </source>
</evidence>
<dbReference type="PANTHER" id="PTHR43673:SF2">
    <property type="entry name" value="NITROREDUCTASE"/>
    <property type="match status" value="1"/>
</dbReference>